<proteinExistence type="predicted"/>
<dbReference type="AlphaFoldDB" id="A0AAD6VVA4"/>
<evidence type="ECO:0000313" key="2">
    <source>
        <dbReference type="Proteomes" id="UP001219525"/>
    </source>
</evidence>
<gene>
    <name evidence="1" type="ORF">GGX14DRAFT_432118</name>
</gene>
<sequence>MHKKVERALEDAPHGWVVDGTWSIIDDNSTDRIWLDPPLALYLPRLILRTLLRLLRLREPCSPGCREMLSEVFFSKDSIVWWCITHHRPVREGESARMAQIGLGVGSNVAGRKMRRIGGWGGELRAWLDDVKHMLQRQ</sequence>
<keyword evidence="2" id="KW-1185">Reference proteome</keyword>
<comment type="caution">
    <text evidence="1">The sequence shown here is derived from an EMBL/GenBank/DDBJ whole genome shotgun (WGS) entry which is preliminary data.</text>
</comment>
<dbReference type="EMBL" id="JARJCW010000009">
    <property type="protein sequence ID" value="KAJ7220803.1"/>
    <property type="molecule type" value="Genomic_DNA"/>
</dbReference>
<dbReference type="Proteomes" id="UP001219525">
    <property type="component" value="Unassembled WGS sequence"/>
</dbReference>
<accession>A0AAD6VVA4</accession>
<protein>
    <submittedName>
        <fullName evidence="1">Uncharacterized protein</fullName>
    </submittedName>
</protein>
<organism evidence="1 2">
    <name type="scientific">Mycena pura</name>
    <dbReference type="NCBI Taxonomy" id="153505"/>
    <lineage>
        <taxon>Eukaryota</taxon>
        <taxon>Fungi</taxon>
        <taxon>Dikarya</taxon>
        <taxon>Basidiomycota</taxon>
        <taxon>Agaricomycotina</taxon>
        <taxon>Agaricomycetes</taxon>
        <taxon>Agaricomycetidae</taxon>
        <taxon>Agaricales</taxon>
        <taxon>Marasmiineae</taxon>
        <taxon>Mycenaceae</taxon>
        <taxon>Mycena</taxon>
    </lineage>
</organism>
<reference evidence="1" key="1">
    <citation type="submission" date="2023-03" db="EMBL/GenBank/DDBJ databases">
        <title>Massive genome expansion in bonnet fungi (Mycena s.s.) driven by repeated elements and novel gene families across ecological guilds.</title>
        <authorList>
            <consortium name="Lawrence Berkeley National Laboratory"/>
            <person name="Harder C.B."/>
            <person name="Miyauchi S."/>
            <person name="Viragh M."/>
            <person name="Kuo A."/>
            <person name="Thoen E."/>
            <person name="Andreopoulos B."/>
            <person name="Lu D."/>
            <person name="Skrede I."/>
            <person name="Drula E."/>
            <person name="Henrissat B."/>
            <person name="Morin E."/>
            <person name="Kohler A."/>
            <person name="Barry K."/>
            <person name="LaButti K."/>
            <person name="Morin E."/>
            <person name="Salamov A."/>
            <person name="Lipzen A."/>
            <person name="Mereny Z."/>
            <person name="Hegedus B."/>
            <person name="Baldrian P."/>
            <person name="Stursova M."/>
            <person name="Weitz H."/>
            <person name="Taylor A."/>
            <person name="Grigoriev I.V."/>
            <person name="Nagy L.G."/>
            <person name="Martin F."/>
            <person name="Kauserud H."/>
        </authorList>
    </citation>
    <scope>NUCLEOTIDE SEQUENCE</scope>
    <source>
        <strain evidence="1">9144</strain>
    </source>
</reference>
<name>A0AAD6VVA4_9AGAR</name>
<evidence type="ECO:0000313" key="1">
    <source>
        <dbReference type="EMBL" id="KAJ7220803.1"/>
    </source>
</evidence>